<dbReference type="InterPro" id="IPR046348">
    <property type="entry name" value="SIS_dom_sf"/>
</dbReference>
<dbReference type="PROSITE" id="PS51464">
    <property type="entry name" value="SIS"/>
    <property type="match status" value="1"/>
</dbReference>
<keyword evidence="2" id="KW-0119">Carbohydrate metabolism</keyword>
<reference evidence="4 5" key="1">
    <citation type="journal article" date="2018" name="Gigascience">
        <title>Genomes of trombidid mites reveal novel predicted allergens and laterally-transferred genes associated with secondary metabolism.</title>
        <authorList>
            <person name="Dong X."/>
            <person name="Chaisiri K."/>
            <person name="Xia D."/>
            <person name="Armstrong S.D."/>
            <person name="Fang Y."/>
            <person name="Donnelly M.J."/>
            <person name="Kadowaki T."/>
            <person name="McGarry J.W."/>
            <person name="Darby A.C."/>
            <person name="Makepeace B.L."/>
        </authorList>
    </citation>
    <scope>NUCLEOTIDE SEQUENCE [LARGE SCALE GENOMIC DNA]</scope>
    <source>
        <strain evidence="4">UoL-WK</strain>
    </source>
</reference>
<sequence length="341" mass="38063">MGSLFEINNFKNLFMTEMNKLICQVDYCFIKQNESDSLKKVFPDNSSVKSEFKKVNEDDILPKSTKLSVTEMRNQSSTNLDKMSVDAIIDLMLQEESGIHKKIFEKKAQLIALINKVTKTLKNGGRIIYTGAGTSGRICVLDASECQQTFNVPPNVFQGVIAGGMNAMYRPLETAEDSINEGIEAIEVRGVNRHDVVIGVSASGKTPFVWGSLYEAQKRNAFTCLLSFNPNLEFRITPDMVIMIDLGPEILTGSTRLKCGSATKNILNMISTISMVRYGKCIGNLMSDLLPLNEKLKKRALRIVLSVCNQEKNLITSEEAKKMLEDNDFNIKLTISHILNQ</sequence>
<protein>
    <submittedName>
        <fullName evidence="4">N-acetylmuramic acid 6-phosphate etherase-like protein</fullName>
    </submittedName>
</protein>
<dbReference type="STRING" id="1965070.A0A443R5Q8"/>
<dbReference type="CDD" id="cd05007">
    <property type="entry name" value="SIS_Etherase"/>
    <property type="match status" value="1"/>
</dbReference>
<dbReference type="GO" id="GO:0016835">
    <property type="term" value="F:carbon-oxygen lyase activity"/>
    <property type="evidence" value="ECO:0007669"/>
    <property type="project" value="InterPro"/>
</dbReference>
<evidence type="ECO:0000256" key="2">
    <source>
        <dbReference type="ARBA" id="ARBA00023277"/>
    </source>
</evidence>
<dbReference type="Pfam" id="PF22645">
    <property type="entry name" value="GKRP_SIS_N"/>
    <property type="match status" value="1"/>
</dbReference>
<gene>
    <name evidence="4" type="ORF">B4U79_15301</name>
</gene>
<name>A0A443R5Q8_9ACAR</name>
<dbReference type="OrthoDB" id="311172at2759"/>
<evidence type="ECO:0000313" key="5">
    <source>
        <dbReference type="Proteomes" id="UP000285301"/>
    </source>
</evidence>
<evidence type="ECO:0000256" key="1">
    <source>
        <dbReference type="ARBA" id="ARBA00023239"/>
    </source>
</evidence>
<dbReference type="Gene3D" id="3.40.50.10490">
    <property type="entry name" value="Glucose-6-phosphate isomerase like protein, domain 1"/>
    <property type="match status" value="1"/>
</dbReference>
<keyword evidence="1" id="KW-0456">Lyase</keyword>
<organism evidence="4 5">
    <name type="scientific">Dinothrombium tinctorium</name>
    <dbReference type="NCBI Taxonomy" id="1965070"/>
    <lineage>
        <taxon>Eukaryota</taxon>
        <taxon>Metazoa</taxon>
        <taxon>Ecdysozoa</taxon>
        <taxon>Arthropoda</taxon>
        <taxon>Chelicerata</taxon>
        <taxon>Arachnida</taxon>
        <taxon>Acari</taxon>
        <taxon>Acariformes</taxon>
        <taxon>Trombidiformes</taxon>
        <taxon>Prostigmata</taxon>
        <taxon>Anystina</taxon>
        <taxon>Parasitengona</taxon>
        <taxon>Trombidioidea</taxon>
        <taxon>Trombidiidae</taxon>
        <taxon>Dinothrombium</taxon>
    </lineage>
</organism>
<accession>A0A443R5Q8</accession>
<dbReference type="InterPro" id="IPR001347">
    <property type="entry name" value="SIS_dom"/>
</dbReference>
<dbReference type="PANTHER" id="PTHR10088">
    <property type="entry name" value="GLUCOKINASE REGULATORY PROTEIN"/>
    <property type="match status" value="1"/>
</dbReference>
<dbReference type="AlphaFoldDB" id="A0A443R5Q8"/>
<dbReference type="PANTHER" id="PTHR10088:SF4">
    <property type="entry name" value="GLUCOKINASE REGULATORY PROTEIN"/>
    <property type="match status" value="1"/>
</dbReference>
<dbReference type="Proteomes" id="UP000285301">
    <property type="component" value="Unassembled WGS sequence"/>
</dbReference>
<dbReference type="Gene3D" id="1.10.8.1080">
    <property type="match status" value="1"/>
</dbReference>
<dbReference type="SUPFAM" id="SSF53697">
    <property type="entry name" value="SIS domain"/>
    <property type="match status" value="1"/>
</dbReference>
<dbReference type="GO" id="GO:0009254">
    <property type="term" value="P:peptidoglycan turnover"/>
    <property type="evidence" value="ECO:0007669"/>
    <property type="project" value="TreeGrafter"/>
</dbReference>
<dbReference type="GO" id="GO:0046348">
    <property type="term" value="P:amino sugar catabolic process"/>
    <property type="evidence" value="ECO:0007669"/>
    <property type="project" value="InterPro"/>
</dbReference>
<dbReference type="InterPro" id="IPR040190">
    <property type="entry name" value="MURQ/GCKR"/>
</dbReference>
<evidence type="ECO:0000259" key="3">
    <source>
        <dbReference type="PROSITE" id="PS51464"/>
    </source>
</evidence>
<evidence type="ECO:0000313" key="4">
    <source>
        <dbReference type="EMBL" id="RWS10597.1"/>
    </source>
</evidence>
<proteinExistence type="predicted"/>
<keyword evidence="5" id="KW-1185">Reference proteome</keyword>
<feature type="domain" description="SIS" evidence="3">
    <location>
        <begin position="117"/>
        <end position="280"/>
    </location>
</feature>
<dbReference type="InterPro" id="IPR005488">
    <property type="entry name" value="Etherase_MurQ"/>
</dbReference>
<dbReference type="NCBIfam" id="NF009222">
    <property type="entry name" value="PRK12570.1"/>
    <property type="match status" value="1"/>
</dbReference>
<dbReference type="GO" id="GO:0097367">
    <property type="term" value="F:carbohydrate derivative binding"/>
    <property type="evidence" value="ECO:0007669"/>
    <property type="project" value="InterPro"/>
</dbReference>
<dbReference type="EMBL" id="NCKU01002041">
    <property type="protein sequence ID" value="RWS10597.1"/>
    <property type="molecule type" value="Genomic_DNA"/>
</dbReference>
<dbReference type="GO" id="GO:0016803">
    <property type="term" value="F:ether hydrolase activity"/>
    <property type="evidence" value="ECO:0007669"/>
    <property type="project" value="TreeGrafter"/>
</dbReference>
<dbReference type="NCBIfam" id="NF003915">
    <property type="entry name" value="PRK05441.1"/>
    <property type="match status" value="1"/>
</dbReference>
<comment type="caution">
    <text evidence="4">The sequence shown here is derived from an EMBL/GenBank/DDBJ whole genome shotgun (WGS) entry which is preliminary data.</text>
</comment>